<evidence type="ECO:0000256" key="1">
    <source>
        <dbReference type="SAM" id="MobiDB-lite"/>
    </source>
</evidence>
<dbReference type="STRING" id="5539.A0A3E2HI46"/>
<dbReference type="AlphaFoldDB" id="A0A3E2HI46"/>
<name>A0A3E2HI46_SCYLI</name>
<feature type="region of interest" description="Disordered" evidence="1">
    <location>
        <begin position="31"/>
        <end position="113"/>
    </location>
</feature>
<feature type="compositionally biased region" description="Basic and acidic residues" evidence="1">
    <location>
        <begin position="80"/>
        <end position="113"/>
    </location>
</feature>
<dbReference type="Proteomes" id="UP000258309">
    <property type="component" value="Unassembled WGS sequence"/>
</dbReference>
<sequence length="113" mass="12131">MPSMRRMKAFAFIVLIFVVSTLFYTASLRQQRGGGLDTGDFYDKTRDALDRKHAEEDAGAGGGKTAGSGAGAGREEGDEEVARAMKQRLDEAAQLAREKANVKAAKPDPPSKL</sequence>
<evidence type="ECO:0000313" key="2">
    <source>
        <dbReference type="EMBL" id="RFU33098.1"/>
    </source>
</evidence>
<keyword evidence="3" id="KW-1185">Reference proteome</keyword>
<evidence type="ECO:0000313" key="3">
    <source>
        <dbReference type="Proteomes" id="UP000258309"/>
    </source>
</evidence>
<protein>
    <submittedName>
        <fullName evidence="2">Uncharacterized protein</fullName>
    </submittedName>
</protein>
<dbReference type="EMBL" id="NCSJ02000041">
    <property type="protein sequence ID" value="RFU33098.1"/>
    <property type="molecule type" value="Genomic_DNA"/>
</dbReference>
<reference evidence="2 3" key="1">
    <citation type="submission" date="2018-05" db="EMBL/GenBank/DDBJ databases">
        <title>Draft genome sequence of Scytalidium lignicola DSM 105466, a ubiquitous saprotrophic fungus.</title>
        <authorList>
            <person name="Buettner E."/>
            <person name="Gebauer A.M."/>
            <person name="Hofrichter M."/>
            <person name="Liers C."/>
            <person name="Kellner H."/>
        </authorList>
    </citation>
    <scope>NUCLEOTIDE SEQUENCE [LARGE SCALE GENOMIC DNA]</scope>
    <source>
        <strain evidence="2 3">DSM 105466</strain>
    </source>
</reference>
<comment type="caution">
    <text evidence="2">The sequence shown here is derived from an EMBL/GenBank/DDBJ whole genome shotgun (WGS) entry which is preliminary data.</text>
</comment>
<accession>A0A3E2HI46</accession>
<feature type="compositionally biased region" description="Gly residues" evidence="1">
    <location>
        <begin position="59"/>
        <end position="72"/>
    </location>
</feature>
<dbReference type="OrthoDB" id="423313at2759"/>
<organism evidence="2 3">
    <name type="scientific">Scytalidium lignicola</name>
    <name type="common">Hyphomycete</name>
    <dbReference type="NCBI Taxonomy" id="5539"/>
    <lineage>
        <taxon>Eukaryota</taxon>
        <taxon>Fungi</taxon>
        <taxon>Dikarya</taxon>
        <taxon>Ascomycota</taxon>
        <taxon>Pezizomycotina</taxon>
        <taxon>Leotiomycetes</taxon>
        <taxon>Leotiomycetes incertae sedis</taxon>
        <taxon>Scytalidium</taxon>
    </lineage>
</organism>
<feature type="non-terminal residue" evidence="2">
    <location>
        <position position="1"/>
    </location>
</feature>
<feature type="non-terminal residue" evidence="2">
    <location>
        <position position="113"/>
    </location>
</feature>
<gene>
    <name evidence="2" type="ORF">B7463_g3258</name>
</gene>
<proteinExistence type="predicted"/>
<feature type="compositionally biased region" description="Basic and acidic residues" evidence="1">
    <location>
        <begin position="41"/>
        <end position="56"/>
    </location>
</feature>